<evidence type="ECO:0000256" key="2">
    <source>
        <dbReference type="ARBA" id="ARBA00022741"/>
    </source>
</evidence>
<dbReference type="Proteomes" id="UP000683507">
    <property type="component" value="Chromosome"/>
</dbReference>
<dbReference type="KEGG" id="ptan:CRYO30217_00489"/>
<evidence type="ECO:0000313" key="8">
    <source>
        <dbReference type="Proteomes" id="UP000683507"/>
    </source>
</evidence>
<dbReference type="Gene3D" id="3.40.50.300">
    <property type="entry name" value="P-loop containing nucleotide triphosphate hydrolases"/>
    <property type="match status" value="1"/>
</dbReference>
<keyword evidence="4" id="KW-1278">Translocase</keyword>
<dbReference type="PANTHER" id="PTHR42794:SF1">
    <property type="entry name" value="HEMIN IMPORT ATP-BINDING PROTEIN HMUV"/>
    <property type="match status" value="1"/>
</dbReference>
<dbReference type="InterPro" id="IPR003439">
    <property type="entry name" value="ABC_transporter-like_ATP-bd"/>
</dbReference>
<dbReference type="InterPro" id="IPR003593">
    <property type="entry name" value="AAA+_ATPase"/>
</dbReference>
<dbReference type="InterPro" id="IPR027417">
    <property type="entry name" value="P-loop_NTPase"/>
</dbReference>
<dbReference type="PROSITE" id="PS50893">
    <property type="entry name" value="ABC_TRANSPORTER_2"/>
    <property type="match status" value="1"/>
</dbReference>
<keyword evidence="8" id="KW-1185">Reference proteome</keyword>
<evidence type="ECO:0000313" key="7">
    <source>
        <dbReference type="EMBL" id="CAG5077813.1"/>
    </source>
</evidence>
<evidence type="ECO:0000256" key="5">
    <source>
        <dbReference type="ARBA" id="ARBA00037066"/>
    </source>
</evidence>
<dbReference type="SUPFAM" id="SSF52540">
    <property type="entry name" value="P-loop containing nucleoside triphosphate hydrolases"/>
    <property type="match status" value="1"/>
</dbReference>
<dbReference type="Pfam" id="PF00005">
    <property type="entry name" value="ABC_tran"/>
    <property type="match status" value="1"/>
</dbReference>
<reference evidence="7" key="1">
    <citation type="submission" date="2021-04" db="EMBL/GenBank/DDBJ databases">
        <authorList>
            <person name="Rodrigo-Torres L."/>
            <person name="Arahal R. D."/>
            <person name="Lucena T."/>
        </authorList>
    </citation>
    <scope>NUCLEOTIDE SEQUENCE</scope>
    <source>
        <strain evidence="7">AS29M-1</strain>
    </source>
</reference>
<dbReference type="RefSeq" id="WP_258540721.1">
    <property type="nucleotide sequence ID" value="NZ_OU015584.1"/>
</dbReference>
<protein>
    <submittedName>
        <fullName evidence="7">Ferric enterobactin transport ATP-binding protein FepC</fullName>
    </submittedName>
</protein>
<dbReference type="AlphaFoldDB" id="A0A916JK32"/>
<gene>
    <name evidence="7" type="primary">fepC</name>
    <name evidence="7" type="ORF">CRYO30217_00489</name>
</gene>
<accession>A0A916JK32</accession>
<name>A0A916JK32_9FLAO</name>
<dbReference type="SMART" id="SM00382">
    <property type="entry name" value="AAA"/>
    <property type="match status" value="1"/>
</dbReference>
<comment type="function">
    <text evidence="5">Part of the ABC transporter complex HmuTUV involved in hemin import. Responsible for energy coupling to the transport system.</text>
</comment>
<dbReference type="GO" id="GO:0016887">
    <property type="term" value="F:ATP hydrolysis activity"/>
    <property type="evidence" value="ECO:0007669"/>
    <property type="project" value="InterPro"/>
</dbReference>
<keyword evidence="2" id="KW-0547">Nucleotide-binding</keyword>
<keyword evidence="3 7" id="KW-0067">ATP-binding</keyword>
<evidence type="ECO:0000256" key="1">
    <source>
        <dbReference type="ARBA" id="ARBA00022448"/>
    </source>
</evidence>
<evidence type="ECO:0000256" key="3">
    <source>
        <dbReference type="ARBA" id="ARBA00022840"/>
    </source>
</evidence>
<feature type="domain" description="ABC transporter" evidence="6">
    <location>
        <begin position="8"/>
        <end position="240"/>
    </location>
</feature>
<sequence>MNKKSTILEVEDLIIGYKNKELVRSINVSGSAGQFILLVGANGKGKSTLLKTLMGHLAPIAGKVRLKGEDLADLSLTTIAQTVAFLSGNTHLPSSVTVNDLLQFSRIPYQSGVRGIRAEDRKVIRQVVDEMGIDDFLEKPYMSLSDGQKQLINIARSLVQQTPIILLDEPTAHLDVVNKRTVFQLLKDQTEKGKLIVCCSHDLAEGSLFADEVWLINKADNFEVVEMYKEITTSDLESRLF</sequence>
<dbReference type="PANTHER" id="PTHR42794">
    <property type="entry name" value="HEMIN IMPORT ATP-BINDING PROTEIN HMUV"/>
    <property type="match status" value="1"/>
</dbReference>
<dbReference type="GO" id="GO:0005524">
    <property type="term" value="F:ATP binding"/>
    <property type="evidence" value="ECO:0007669"/>
    <property type="project" value="UniProtKB-KW"/>
</dbReference>
<evidence type="ECO:0000259" key="6">
    <source>
        <dbReference type="PROSITE" id="PS50893"/>
    </source>
</evidence>
<evidence type="ECO:0000256" key="4">
    <source>
        <dbReference type="ARBA" id="ARBA00022967"/>
    </source>
</evidence>
<dbReference type="CDD" id="cd03214">
    <property type="entry name" value="ABC_Iron-Siderophores_B12_Hemin"/>
    <property type="match status" value="1"/>
</dbReference>
<organism evidence="7 8">
    <name type="scientific">Parvicella tangerina</name>
    <dbReference type="NCBI Taxonomy" id="2829795"/>
    <lineage>
        <taxon>Bacteria</taxon>
        <taxon>Pseudomonadati</taxon>
        <taxon>Bacteroidota</taxon>
        <taxon>Flavobacteriia</taxon>
        <taxon>Flavobacteriales</taxon>
        <taxon>Parvicellaceae</taxon>
        <taxon>Parvicella</taxon>
    </lineage>
</organism>
<keyword evidence="1" id="KW-0813">Transport</keyword>
<dbReference type="EMBL" id="OU015584">
    <property type="protein sequence ID" value="CAG5077813.1"/>
    <property type="molecule type" value="Genomic_DNA"/>
</dbReference>
<proteinExistence type="predicted"/>